<sequence>MGMKRSAYAGLVGVLLLGGMLSAGPAQAAPGSDAAVESEAGPARAAPGSDAAVESEAGPARAAPGGDVAAESEAGSAATADKDLSPRRANVDKGARPPVAPRKQNKVKCGGVAQFGKIYSCSSLSGDRQDIFTVTTSVAGDVLYGTVTETANNDVTDNVSAMLYDAEGNYICYYGSYPAGCELGAAGTYTVVVALSYGAGDMAYTLSLQSQRTPSSCRTLGNGFFSFASSGRTAGLALGSAGECFTFDQPAGSVLQMYPPRASNSGDVRGQILDGEYRPVCPIQDAYVCTLDTPGPYRLMMYELYGHEVTYTLRMSRISHSTGCPVLRPATFGDPGAAAGTATIDEENGVACHKLRAPSAGGVSVRIHNDQLLWWNLYDDAGQRLCDKYENRRACSLPASGDYTIVVGNQHWEPITYDIAVAALYRAAGCTTGTSLRWDQDAELLHQTSPVQTNCQQFQGEAGQRVVVYAAPTRYNFADTLLVDGTGQALCLGYSEETGCELPANGTYRVVSYLSQWNSDSVDLTYKVQARSLTAPEGCPVVTPGAFNDPPAGAYGPIRCRVLRVPGAGVHRIRAYDGENYQTYASVFDATGHRICDDSGRCEFPAAGDYTVVLSARSTDTVLDNDFRYALSVLPERPTGCPALSQELYRDTFVAPGQFLCRQLPQTTGQTIVELITADKGYPPTQVYDSAGEYICDSSYELWQTSCELDGTAPYFAVVSQKEGEAPGPLAARFLRVDGPPSCPAFESAQLTLTTGGEDFTACRIIPADAHAARETFTWKRTTGDGGAYLSIFDASGRRLCGPTGTFPERTATCTLPAGPLTVILNATEAPATFELTRKP</sequence>
<feature type="signal peptide" evidence="2">
    <location>
        <begin position="1"/>
        <end position="28"/>
    </location>
</feature>
<evidence type="ECO:0000256" key="1">
    <source>
        <dbReference type="SAM" id="MobiDB-lite"/>
    </source>
</evidence>
<feature type="compositionally biased region" description="Low complexity" evidence="1">
    <location>
        <begin position="69"/>
        <end position="79"/>
    </location>
</feature>
<dbReference type="RefSeq" id="WP_133872980.1">
    <property type="nucleotide sequence ID" value="NZ_BOMD01000019.1"/>
</dbReference>
<reference evidence="3 4" key="1">
    <citation type="submission" date="2019-03" db="EMBL/GenBank/DDBJ databases">
        <title>Sequencing the genomes of 1000 actinobacteria strains.</title>
        <authorList>
            <person name="Klenk H.-P."/>
        </authorList>
    </citation>
    <scope>NUCLEOTIDE SEQUENCE [LARGE SCALE GENOMIC DNA]</scope>
    <source>
        <strain evidence="3 4">DSM 43805</strain>
    </source>
</reference>
<evidence type="ECO:0000313" key="3">
    <source>
        <dbReference type="EMBL" id="TDO38519.1"/>
    </source>
</evidence>
<evidence type="ECO:0000313" key="4">
    <source>
        <dbReference type="Proteomes" id="UP000294901"/>
    </source>
</evidence>
<evidence type="ECO:0008006" key="5">
    <source>
        <dbReference type="Google" id="ProtNLM"/>
    </source>
</evidence>
<dbReference type="AlphaFoldDB" id="A0A4R6JQ99"/>
<feature type="region of interest" description="Disordered" evidence="1">
    <location>
        <begin position="26"/>
        <end position="105"/>
    </location>
</feature>
<organism evidence="3 4">
    <name type="scientific">Paractinoplanes brasiliensis</name>
    <dbReference type="NCBI Taxonomy" id="52695"/>
    <lineage>
        <taxon>Bacteria</taxon>
        <taxon>Bacillati</taxon>
        <taxon>Actinomycetota</taxon>
        <taxon>Actinomycetes</taxon>
        <taxon>Micromonosporales</taxon>
        <taxon>Micromonosporaceae</taxon>
        <taxon>Paractinoplanes</taxon>
    </lineage>
</organism>
<keyword evidence="4" id="KW-1185">Reference proteome</keyword>
<gene>
    <name evidence="3" type="ORF">C8E87_2176</name>
</gene>
<feature type="chain" id="PRO_5021029764" description="Ig-like domain-containing protein" evidence="2">
    <location>
        <begin position="29"/>
        <end position="840"/>
    </location>
</feature>
<feature type="compositionally biased region" description="Basic and acidic residues" evidence="1">
    <location>
        <begin position="80"/>
        <end position="95"/>
    </location>
</feature>
<dbReference type="EMBL" id="SNWR01000001">
    <property type="protein sequence ID" value="TDO38519.1"/>
    <property type="molecule type" value="Genomic_DNA"/>
</dbReference>
<proteinExistence type="predicted"/>
<dbReference type="Proteomes" id="UP000294901">
    <property type="component" value="Unassembled WGS sequence"/>
</dbReference>
<name>A0A4R6JQ99_9ACTN</name>
<evidence type="ECO:0000256" key="2">
    <source>
        <dbReference type="SAM" id="SignalP"/>
    </source>
</evidence>
<dbReference type="OrthoDB" id="614750at2"/>
<accession>A0A4R6JQ99</accession>
<keyword evidence="2" id="KW-0732">Signal</keyword>
<protein>
    <recommendedName>
        <fullName evidence="5">Ig-like domain-containing protein</fullName>
    </recommendedName>
</protein>
<comment type="caution">
    <text evidence="3">The sequence shown here is derived from an EMBL/GenBank/DDBJ whole genome shotgun (WGS) entry which is preliminary data.</text>
</comment>